<organism evidence="1 2">
    <name type="scientific">Vagococcus carniphilus</name>
    <dbReference type="NCBI Taxonomy" id="218144"/>
    <lineage>
        <taxon>Bacteria</taxon>
        <taxon>Bacillati</taxon>
        <taxon>Bacillota</taxon>
        <taxon>Bacilli</taxon>
        <taxon>Lactobacillales</taxon>
        <taxon>Enterococcaceae</taxon>
        <taxon>Vagococcus</taxon>
    </lineage>
</organism>
<evidence type="ECO:0000313" key="2">
    <source>
        <dbReference type="Proteomes" id="UP000288028"/>
    </source>
</evidence>
<dbReference type="Pfam" id="PF05014">
    <property type="entry name" value="Nuc_deoxyrib_tr"/>
    <property type="match status" value="1"/>
</dbReference>
<dbReference type="SUPFAM" id="SSF52309">
    <property type="entry name" value="N-(deoxy)ribosyltransferase-like"/>
    <property type="match status" value="1"/>
</dbReference>
<gene>
    <name evidence="1" type="ORF">CBF28_07645</name>
</gene>
<dbReference type="InterPro" id="IPR051239">
    <property type="entry name" value="2'-dNMP_N-hydrolase"/>
</dbReference>
<sequence>MSKQIYFASPLFSDMERVYNESLVKKIRTMYPELNVYLPQEQGEINDKESYADAKMIAKYDTDALLNSQLVLAILDGVSIDVGVASEIGVAYQAGIPVLGLFTDSRQQGADNPKKITALKEVGESQFPYMNLYTSGLIKLNGQILNNEKDWLKEITTYL</sequence>
<dbReference type="GeneID" id="95579592"/>
<evidence type="ECO:0000313" key="1">
    <source>
        <dbReference type="EMBL" id="RSU14934.1"/>
    </source>
</evidence>
<dbReference type="Proteomes" id="UP000288028">
    <property type="component" value="Unassembled WGS sequence"/>
</dbReference>
<accession>A0A430B3P4</accession>
<dbReference type="PANTHER" id="PTHR15364">
    <property type="entry name" value="2'-DEOXYNUCLEOSIDE 5'-PHOSPHATE N-HYDROLASE 1"/>
    <property type="match status" value="1"/>
</dbReference>
<dbReference type="Gene3D" id="3.40.50.450">
    <property type="match status" value="1"/>
</dbReference>
<dbReference type="InterPro" id="IPR007710">
    <property type="entry name" value="Nucleoside_deoxyribTrfase"/>
</dbReference>
<reference evidence="1 2" key="1">
    <citation type="submission" date="2017-05" db="EMBL/GenBank/DDBJ databases">
        <title>Vagococcus spp. assemblies.</title>
        <authorList>
            <person name="Gulvik C.A."/>
        </authorList>
    </citation>
    <scope>NUCLEOTIDE SEQUENCE [LARGE SCALE GENOMIC DNA]</scope>
    <source>
        <strain evidence="1 2">SS1714</strain>
    </source>
</reference>
<proteinExistence type="predicted"/>
<dbReference type="RefSeq" id="WP_126793648.1">
    <property type="nucleotide sequence ID" value="NZ_CP060720.1"/>
</dbReference>
<dbReference type="GO" id="GO:0016740">
    <property type="term" value="F:transferase activity"/>
    <property type="evidence" value="ECO:0007669"/>
    <property type="project" value="UniProtKB-KW"/>
</dbReference>
<dbReference type="GO" id="GO:0009159">
    <property type="term" value="P:deoxyribonucleoside monophosphate catabolic process"/>
    <property type="evidence" value="ECO:0007669"/>
    <property type="project" value="TreeGrafter"/>
</dbReference>
<dbReference type="GO" id="GO:0070694">
    <property type="term" value="F:5-hydroxymethyl-dUMP N-hydrolase activity"/>
    <property type="evidence" value="ECO:0007669"/>
    <property type="project" value="TreeGrafter"/>
</dbReference>
<dbReference type="PANTHER" id="PTHR15364:SF0">
    <property type="entry name" value="2'-DEOXYNUCLEOSIDE 5'-PHOSPHATE N-HYDROLASE 1"/>
    <property type="match status" value="1"/>
</dbReference>
<comment type="caution">
    <text evidence="1">The sequence shown here is derived from an EMBL/GenBank/DDBJ whole genome shotgun (WGS) entry which is preliminary data.</text>
</comment>
<dbReference type="OrthoDB" id="1691394at2"/>
<dbReference type="EMBL" id="NGKB01000006">
    <property type="protein sequence ID" value="RSU14934.1"/>
    <property type="molecule type" value="Genomic_DNA"/>
</dbReference>
<keyword evidence="1" id="KW-0808">Transferase</keyword>
<name>A0A430B3P4_9ENTE</name>
<protein>
    <submittedName>
        <fullName evidence="1">Nucleoside 2-deoxyribosyltransferase</fullName>
    </submittedName>
</protein>
<dbReference type="AlphaFoldDB" id="A0A430B3P4"/>
<keyword evidence="2" id="KW-1185">Reference proteome</keyword>